<evidence type="ECO:0000256" key="2">
    <source>
        <dbReference type="ARBA" id="ARBA00022448"/>
    </source>
</evidence>
<feature type="transmembrane region" description="Helical" evidence="8">
    <location>
        <begin position="203"/>
        <end position="223"/>
    </location>
</feature>
<keyword evidence="7 8" id="KW-0472">Membrane</keyword>
<accession>A0ABQ4NMX8</accession>
<feature type="domain" description="ABC transmembrane type-1" evidence="9">
    <location>
        <begin position="350"/>
        <end position="545"/>
    </location>
</feature>
<proteinExistence type="predicted"/>
<dbReference type="PROSITE" id="PS50928">
    <property type="entry name" value="ABC_TM1"/>
    <property type="match status" value="2"/>
</dbReference>
<sequence length="554" mass="57715">MLRPLPLLTVLVLAGPVLIGIAGTVLPAIGLGPVGQGLGLGPFHQVLDWPGLPRATAVSVLSGVLSTLGALGVAALILAGWQGTATFRALERLLSPLLAVPHAAAALGLAFVIAPSGWIARLPAQALGWSVPPDLLILQDPWGLSLTAGLIAKELPFLLLMMLAALGQVEHRRRMAITRSLGHGRVAGWMKTVFPGVYAQVRLPVMVVLVYGMTNVDVATILGPNTPPTLSVQVTRWMLDPDLALRSVAAAGALVQVAAVAMTLALWVGAERLCAALGRAWIWSGRGLPETTLRALGVSLAGLSALALLAGLAALALWSLAAGWRFPDLAPEALTLRSWSRFGPEMIAVAGTTLAIAATATLLSLILVIGCLEAEHRFGLTVGQRALWFLYLPLLVPQVAFLPGLLLPAWLGVGPGTGVVIAGHVVFVLPYVFLSLSGPYRAWDTRIARVAAGLGATPDRILWRLRLPMLLAPVLTACAIGVAVSVGQYLPTLLLGAGRVSTLATEAVALAAGGNRRAIGVWGVGQSLAALMPFVLALAIPALVFRNRKAMVRD</sequence>
<keyword evidence="11" id="KW-1185">Reference proteome</keyword>
<dbReference type="EMBL" id="BPFH01000004">
    <property type="protein sequence ID" value="GIT95762.1"/>
    <property type="molecule type" value="Genomic_DNA"/>
</dbReference>
<dbReference type="PANTHER" id="PTHR43357">
    <property type="entry name" value="INNER MEMBRANE ABC TRANSPORTER PERMEASE PROTEIN YDCV"/>
    <property type="match status" value="1"/>
</dbReference>
<feature type="transmembrane region" description="Helical" evidence="8">
    <location>
        <begin position="142"/>
        <end position="166"/>
    </location>
</feature>
<feature type="domain" description="ABC transmembrane type-1" evidence="9">
    <location>
        <begin position="52"/>
        <end position="266"/>
    </location>
</feature>
<feature type="transmembrane region" description="Helical" evidence="8">
    <location>
        <begin position="417"/>
        <end position="436"/>
    </location>
</feature>
<keyword evidence="2" id="KW-0813">Transport</keyword>
<gene>
    <name evidence="10" type="ORF">JANAI62_23850</name>
</gene>
<evidence type="ECO:0000256" key="1">
    <source>
        <dbReference type="ARBA" id="ARBA00004429"/>
    </source>
</evidence>
<feature type="transmembrane region" description="Helical" evidence="8">
    <location>
        <begin position="519"/>
        <end position="545"/>
    </location>
</feature>
<feature type="transmembrane region" description="Helical" evidence="8">
    <location>
        <begin position="346"/>
        <end position="374"/>
    </location>
</feature>
<dbReference type="CDD" id="cd06261">
    <property type="entry name" value="TM_PBP2"/>
    <property type="match status" value="1"/>
</dbReference>
<feature type="transmembrane region" description="Helical" evidence="8">
    <location>
        <begin position="470"/>
        <end position="490"/>
    </location>
</feature>
<evidence type="ECO:0000256" key="7">
    <source>
        <dbReference type="ARBA" id="ARBA00023136"/>
    </source>
</evidence>
<feature type="transmembrane region" description="Helical" evidence="8">
    <location>
        <begin position="93"/>
        <end position="114"/>
    </location>
</feature>
<evidence type="ECO:0000313" key="11">
    <source>
        <dbReference type="Proteomes" id="UP000786693"/>
    </source>
</evidence>
<reference evidence="10 11" key="1">
    <citation type="submission" date="2021-05" db="EMBL/GenBank/DDBJ databases">
        <title>Bacteria Genome sequencing.</title>
        <authorList>
            <person name="Takabe Y."/>
            <person name="Nakajima Y."/>
            <person name="Suzuki S."/>
            <person name="Shiozaki T."/>
        </authorList>
    </citation>
    <scope>NUCLEOTIDE SEQUENCE [LARGE SCALE GENOMIC DNA]</scope>
    <source>
        <strain evidence="10 11">AI_62</strain>
    </source>
</reference>
<name>A0ABQ4NMX8_9RHOB</name>
<feature type="transmembrane region" description="Helical" evidence="8">
    <location>
        <begin position="386"/>
        <end position="411"/>
    </location>
</feature>
<keyword evidence="6 8" id="KW-1133">Transmembrane helix</keyword>
<evidence type="ECO:0000256" key="8">
    <source>
        <dbReference type="SAM" id="Phobius"/>
    </source>
</evidence>
<keyword evidence="4" id="KW-0997">Cell inner membrane</keyword>
<comment type="caution">
    <text evidence="10">The sequence shown here is derived from an EMBL/GenBank/DDBJ whole genome shotgun (WGS) entry which is preliminary data.</text>
</comment>
<dbReference type="Gene3D" id="1.10.3720.10">
    <property type="entry name" value="MetI-like"/>
    <property type="match status" value="2"/>
</dbReference>
<dbReference type="InterPro" id="IPR000515">
    <property type="entry name" value="MetI-like"/>
</dbReference>
<evidence type="ECO:0000313" key="10">
    <source>
        <dbReference type="EMBL" id="GIT95762.1"/>
    </source>
</evidence>
<keyword evidence="5 8" id="KW-0812">Transmembrane</keyword>
<dbReference type="SUPFAM" id="SSF161098">
    <property type="entry name" value="MetI-like"/>
    <property type="match status" value="2"/>
</dbReference>
<protein>
    <submittedName>
        <fullName evidence="10">ABC transporter permease</fullName>
    </submittedName>
</protein>
<dbReference type="PANTHER" id="PTHR43357:SF4">
    <property type="entry name" value="INNER MEMBRANE ABC TRANSPORTER PERMEASE PROTEIN YDCV"/>
    <property type="match status" value="1"/>
</dbReference>
<dbReference type="Proteomes" id="UP000786693">
    <property type="component" value="Unassembled WGS sequence"/>
</dbReference>
<keyword evidence="3" id="KW-1003">Cell membrane</keyword>
<dbReference type="InterPro" id="IPR035906">
    <property type="entry name" value="MetI-like_sf"/>
</dbReference>
<evidence type="ECO:0000259" key="9">
    <source>
        <dbReference type="PROSITE" id="PS50928"/>
    </source>
</evidence>
<feature type="transmembrane region" description="Helical" evidence="8">
    <location>
        <begin position="57"/>
        <end position="81"/>
    </location>
</feature>
<comment type="subcellular location">
    <subcellularLocation>
        <location evidence="1">Cell inner membrane</location>
        <topology evidence="1">Multi-pass membrane protein</topology>
    </subcellularLocation>
</comment>
<evidence type="ECO:0000256" key="6">
    <source>
        <dbReference type="ARBA" id="ARBA00022989"/>
    </source>
</evidence>
<organism evidence="10 11">
    <name type="scientific">Jannaschia pagri</name>
    <dbReference type="NCBI Taxonomy" id="2829797"/>
    <lineage>
        <taxon>Bacteria</taxon>
        <taxon>Pseudomonadati</taxon>
        <taxon>Pseudomonadota</taxon>
        <taxon>Alphaproteobacteria</taxon>
        <taxon>Rhodobacterales</taxon>
        <taxon>Roseobacteraceae</taxon>
        <taxon>Jannaschia</taxon>
    </lineage>
</organism>
<dbReference type="RefSeq" id="WP_220749257.1">
    <property type="nucleotide sequence ID" value="NZ_BPFH01000004.1"/>
</dbReference>
<evidence type="ECO:0000256" key="4">
    <source>
        <dbReference type="ARBA" id="ARBA00022519"/>
    </source>
</evidence>
<feature type="transmembrane region" description="Helical" evidence="8">
    <location>
        <begin position="296"/>
        <end position="326"/>
    </location>
</feature>
<evidence type="ECO:0000256" key="5">
    <source>
        <dbReference type="ARBA" id="ARBA00022692"/>
    </source>
</evidence>
<evidence type="ECO:0000256" key="3">
    <source>
        <dbReference type="ARBA" id="ARBA00022475"/>
    </source>
</evidence>
<feature type="transmembrane region" description="Helical" evidence="8">
    <location>
        <begin position="243"/>
        <end position="269"/>
    </location>
</feature>